<name>A0A6D2L348_9BRAS</name>
<feature type="compositionally biased region" description="Low complexity" evidence="2">
    <location>
        <begin position="156"/>
        <end position="165"/>
    </location>
</feature>
<dbReference type="AlphaFoldDB" id="A0A6D2L348"/>
<dbReference type="OrthoDB" id="76676at2759"/>
<evidence type="ECO:0000313" key="4">
    <source>
        <dbReference type="EMBL" id="CAA7054409.1"/>
    </source>
</evidence>
<evidence type="ECO:0000313" key="5">
    <source>
        <dbReference type="Proteomes" id="UP000467841"/>
    </source>
</evidence>
<dbReference type="GO" id="GO:0016251">
    <property type="term" value="F:RNA polymerase II general transcription initiation factor activity"/>
    <property type="evidence" value="ECO:0007669"/>
    <property type="project" value="TreeGrafter"/>
</dbReference>
<dbReference type="InterPro" id="IPR008851">
    <property type="entry name" value="TFIIF-alpha"/>
</dbReference>
<reference evidence="4" key="1">
    <citation type="submission" date="2020-01" db="EMBL/GenBank/DDBJ databases">
        <authorList>
            <person name="Mishra B."/>
        </authorList>
    </citation>
    <scope>NUCLEOTIDE SEQUENCE [LARGE SCALE GENOMIC DNA]</scope>
</reference>
<keyword evidence="1" id="KW-0804">Transcription</keyword>
<comment type="similarity">
    <text evidence="1">Belongs to the TFIIF alpha subunit family.</text>
</comment>
<dbReference type="FunFam" id="1.10.10.10:FF:001456">
    <property type="entry name" value="Transcription initiation factor IIF subunit alpha"/>
    <property type="match status" value="1"/>
</dbReference>
<keyword evidence="1" id="KW-0539">Nucleus</keyword>
<proteinExistence type="inferred from homology"/>
<evidence type="ECO:0000256" key="2">
    <source>
        <dbReference type="SAM" id="MobiDB-lite"/>
    </source>
</evidence>
<dbReference type="Gene3D" id="1.10.10.10">
    <property type="entry name" value="Winged helix-like DNA-binding domain superfamily/Winged helix DNA-binding domain"/>
    <property type="match status" value="1"/>
</dbReference>
<comment type="caution">
    <text evidence="4">The sequence shown here is derived from an EMBL/GenBank/DDBJ whole genome shotgun (WGS) entry which is preliminary data.</text>
</comment>
<evidence type="ECO:0000259" key="3">
    <source>
        <dbReference type="Pfam" id="PF14244"/>
    </source>
</evidence>
<accession>A0A6D2L348</accession>
<dbReference type="InterPro" id="IPR036390">
    <property type="entry name" value="WH_DNA-bd_sf"/>
</dbReference>
<organism evidence="4 5">
    <name type="scientific">Microthlaspi erraticum</name>
    <dbReference type="NCBI Taxonomy" id="1685480"/>
    <lineage>
        <taxon>Eukaryota</taxon>
        <taxon>Viridiplantae</taxon>
        <taxon>Streptophyta</taxon>
        <taxon>Embryophyta</taxon>
        <taxon>Tracheophyta</taxon>
        <taxon>Spermatophyta</taxon>
        <taxon>Magnoliopsida</taxon>
        <taxon>eudicotyledons</taxon>
        <taxon>Gunneridae</taxon>
        <taxon>Pentapetalae</taxon>
        <taxon>rosids</taxon>
        <taxon>malvids</taxon>
        <taxon>Brassicales</taxon>
        <taxon>Brassicaceae</taxon>
        <taxon>Coluteocarpeae</taxon>
        <taxon>Microthlaspi</taxon>
    </lineage>
</organism>
<dbReference type="Proteomes" id="UP000467841">
    <property type="component" value="Unassembled WGS sequence"/>
</dbReference>
<dbReference type="GO" id="GO:0001096">
    <property type="term" value="F:TFIIF-class transcription factor complex binding"/>
    <property type="evidence" value="ECO:0007669"/>
    <property type="project" value="TreeGrafter"/>
</dbReference>
<feature type="domain" description="Retrotransposon Copia-like N-terminal" evidence="3">
    <location>
        <begin position="38"/>
        <end position="70"/>
    </location>
</feature>
<dbReference type="Pfam" id="PF05793">
    <property type="entry name" value="TFIIF_alpha"/>
    <property type="match status" value="1"/>
</dbReference>
<keyword evidence="1" id="KW-0238">DNA-binding</keyword>
<comment type="function">
    <text evidence="1">TFIIF is a general transcription initiation factor that binds to RNA polymerase II and helps to recruit it to the initiation complex in collaboration with TFIIB. It promotes transcription elongation.</text>
</comment>
<evidence type="ECO:0000256" key="1">
    <source>
        <dbReference type="RuleBase" id="RU366044"/>
    </source>
</evidence>
<gene>
    <name evidence="4" type="ORF">MERR_LOCUS41645</name>
</gene>
<dbReference type="GO" id="GO:0006367">
    <property type="term" value="P:transcription initiation at RNA polymerase II promoter"/>
    <property type="evidence" value="ECO:0007669"/>
    <property type="project" value="InterPro"/>
</dbReference>
<dbReference type="InterPro" id="IPR036388">
    <property type="entry name" value="WH-like_DNA-bd_sf"/>
</dbReference>
<dbReference type="PANTHER" id="PTHR13011">
    <property type="entry name" value="TFIIF-ALPHA"/>
    <property type="match status" value="1"/>
</dbReference>
<keyword evidence="5" id="KW-1185">Reference proteome</keyword>
<dbReference type="Pfam" id="PF14244">
    <property type="entry name" value="Retrotran_gag_3"/>
    <property type="match status" value="1"/>
</dbReference>
<dbReference type="GO" id="GO:0003677">
    <property type="term" value="F:DNA binding"/>
    <property type="evidence" value="ECO:0007669"/>
    <property type="project" value="UniProtKB-KW"/>
</dbReference>
<protein>
    <recommendedName>
        <fullName evidence="1">Transcription initiation factor IIF subunit alpha</fullName>
    </recommendedName>
</protein>
<dbReference type="PANTHER" id="PTHR13011:SF0">
    <property type="entry name" value="GENERAL TRANSCRIPTION FACTOR IIF SUBUNIT 1"/>
    <property type="match status" value="1"/>
</dbReference>
<dbReference type="SUPFAM" id="SSF46785">
    <property type="entry name" value="Winged helix' DNA-binding domain"/>
    <property type="match status" value="1"/>
</dbReference>
<dbReference type="GO" id="GO:0005674">
    <property type="term" value="C:transcription factor TFIIF complex"/>
    <property type="evidence" value="ECO:0007669"/>
    <property type="project" value="TreeGrafter"/>
</dbReference>
<dbReference type="GO" id="GO:0032968">
    <property type="term" value="P:positive regulation of transcription elongation by RNA polymerase II"/>
    <property type="evidence" value="ECO:0007669"/>
    <property type="project" value="InterPro"/>
</dbReference>
<keyword evidence="1" id="KW-0805">Transcription regulation</keyword>
<dbReference type="EMBL" id="CACVBM020001573">
    <property type="protein sequence ID" value="CAA7054409.1"/>
    <property type="molecule type" value="Genomic_DNA"/>
</dbReference>
<sequence>MSITDAAAQGIAAAQASAAAQSSFATNPYQLNASDNPGSLKEDNYSTELRNSLQAKQKLGFIDGTITKPAADPELSTWLASNSMIIGWIRTSIDPKIRSTVSFVSEASTTLWKSLQARFSVGNLNKHESESLVKEEEINSVSKSNVPTKAVKPEPASAASTSAAATGAVTEDEIRAFLMEKKKVTTQDLVSRFKARLKTKEEKNGFADILRRISQIQKNAGSQNFVVLRKRET</sequence>
<feature type="region of interest" description="Disordered" evidence="2">
    <location>
        <begin position="144"/>
        <end position="165"/>
    </location>
</feature>
<dbReference type="InterPro" id="IPR029472">
    <property type="entry name" value="Copia-like_N"/>
</dbReference>
<comment type="subcellular location">
    <subcellularLocation>
        <location evidence="1">Nucleus</location>
    </subcellularLocation>
</comment>